<dbReference type="GO" id="GO:0005975">
    <property type="term" value="P:carbohydrate metabolic process"/>
    <property type="evidence" value="ECO:0007669"/>
    <property type="project" value="UniProtKB-UniRule"/>
</dbReference>
<dbReference type="Pfam" id="PF01630">
    <property type="entry name" value="Glyco_hydro_56"/>
    <property type="match status" value="1"/>
</dbReference>
<evidence type="ECO:0000256" key="13">
    <source>
        <dbReference type="PIRNR" id="PIRNR038193"/>
    </source>
</evidence>
<dbReference type="AlphaFoldDB" id="A0A8C8RW46"/>
<dbReference type="Proteomes" id="UP000694393">
    <property type="component" value="Unplaced"/>
</dbReference>
<keyword evidence="8 17" id="KW-0378">Hydrolase</keyword>
<evidence type="ECO:0000256" key="5">
    <source>
        <dbReference type="ARBA" id="ARBA00022525"/>
    </source>
</evidence>
<comment type="subcellular location">
    <subcellularLocation>
        <location evidence="2">Lysosome</location>
    </subcellularLocation>
    <subcellularLocation>
        <location evidence="3">Secreted</location>
    </subcellularLocation>
</comment>
<evidence type="ECO:0000256" key="3">
    <source>
        <dbReference type="ARBA" id="ARBA00004613"/>
    </source>
</evidence>
<dbReference type="Gene3D" id="3.20.20.70">
    <property type="entry name" value="Aldolase class I"/>
    <property type="match status" value="1"/>
</dbReference>
<dbReference type="GO" id="GO:0005576">
    <property type="term" value="C:extracellular region"/>
    <property type="evidence" value="ECO:0007669"/>
    <property type="project" value="UniProtKB-SubCell"/>
</dbReference>
<evidence type="ECO:0000256" key="14">
    <source>
        <dbReference type="PIRSR" id="PIRSR038193-1"/>
    </source>
</evidence>
<reference evidence="19" key="1">
    <citation type="submission" date="2025-08" db="UniProtKB">
        <authorList>
            <consortium name="Ensembl"/>
        </authorList>
    </citation>
    <scope>IDENTIFICATION</scope>
</reference>
<feature type="disulfide bond" evidence="16">
    <location>
        <begin position="363"/>
        <end position="374"/>
    </location>
</feature>
<sequence length="441" mass="49746">MVTAMVLLPWACLLSLAPLTRSLSAEGRGLDQLARPFVTVWNAPSQECGTKYHVSLDLGVFDVVVNRGESFLGQAMTLFYSNTLGLYPHYTAAGVAVNGGVPQNGSLQVHLEKAQRDIEAIIPKPDFQGLAVIDWESWRPVWERNWDSLAIYKEKSEELVREQHPDWPPDRVTEQAQEEFERSARAFMEQTLALGESLRPGGFWGFYGFPDCYNDDFKVANYTGECPTLEQQRNEQLQWLWNQSRALYPSTYLPQELRLTDKVSAFVSHRVAEAFRVQEQSGAASLPVLPYARIQYDGTEDFLSQEDLVHTIGESASQGASGIVLWGSEDYSRSRESCLALKEYVDRILGPYILNVTHSAFLCSQVVCSSHGRCVRQDGHPEVFLHPSPTNFAIQSHRSRPHLRLRGQLVREEQAMLAEVFRCHCYTGWGGAQCARRVSPE</sequence>
<dbReference type="InterPro" id="IPR018155">
    <property type="entry name" value="Hyaluronidase"/>
</dbReference>
<evidence type="ECO:0000256" key="9">
    <source>
        <dbReference type="ARBA" id="ARBA00023157"/>
    </source>
</evidence>
<evidence type="ECO:0000256" key="18">
    <source>
        <dbReference type="SAM" id="SignalP"/>
    </source>
</evidence>
<dbReference type="GO" id="GO:0030214">
    <property type="term" value="P:hyaluronan catabolic process"/>
    <property type="evidence" value="ECO:0007669"/>
    <property type="project" value="TreeGrafter"/>
</dbReference>
<keyword evidence="12 17" id="KW-0326">Glycosidase</keyword>
<keyword evidence="20" id="KW-1185">Reference proteome</keyword>
<keyword evidence="10" id="KW-0325">Glycoprotein</keyword>
<keyword evidence="9 16" id="KW-1015">Disulfide bond</keyword>
<feature type="signal peptide" evidence="18">
    <location>
        <begin position="1"/>
        <end position="22"/>
    </location>
</feature>
<dbReference type="InterPro" id="IPR017853">
    <property type="entry name" value="GH"/>
</dbReference>
<evidence type="ECO:0000256" key="17">
    <source>
        <dbReference type="RuleBase" id="RU610713"/>
    </source>
</evidence>
<dbReference type="PANTHER" id="PTHR11769:SF23">
    <property type="entry name" value="HYALURONIDASE-1"/>
    <property type="match status" value="1"/>
</dbReference>
<feature type="glycosylation site" description="N-linked (GlcNAc...) asparagine" evidence="15">
    <location>
        <position position="355"/>
    </location>
</feature>
<organism evidence="19 20">
    <name type="scientific">Pelusios castaneus</name>
    <name type="common">West African mud turtle</name>
    <dbReference type="NCBI Taxonomy" id="367368"/>
    <lineage>
        <taxon>Eukaryota</taxon>
        <taxon>Metazoa</taxon>
        <taxon>Chordata</taxon>
        <taxon>Craniata</taxon>
        <taxon>Vertebrata</taxon>
        <taxon>Euteleostomi</taxon>
        <taxon>Archelosauria</taxon>
        <taxon>Testudinata</taxon>
        <taxon>Testudines</taxon>
        <taxon>Pleurodira</taxon>
        <taxon>Pelomedusidae</taxon>
        <taxon>Pelusios</taxon>
    </lineage>
</organism>
<evidence type="ECO:0000256" key="1">
    <source>
        <dbReference type="ARBA" id="ARBA00000251"/>
    </source>
</evidence>
<feature type="disulfide bond" evidence="16">
    <location>
        <begin position="212"/>
        <end position="226"/>
    </location>
</feature>
<evidence type="ECO:0000256" key="10">
    <source>
        <dbReference type="ARBA" id="ARBA00023180"/>
    </source>
</evidence>
<proteinExistence type="inferred from homology"/>
<evidence type="ECO:0000256" key="2">
    <source>
        <dbReference type="ARBA" id="ARBA00004371"/>
    </source>
</evidence>
<keyword evidence="5" id="KW-0964">Secreted</keyword>
<feature type="active site" description="Proton donor" evidence="14">
    <location>
        <position position="136"/>
    </location>
</feature>
<dbReference type="SUPFAM" id="SSF51445">
    <property type="entry name" value="(Trans)glycosidases"/>
    <property type="match status" value="1"/>
</dbReference>
<dbReference type="Ensembl" id="ENSPCET00000010850.1">
    <property type="protein sequence ID" value="ENSPCEP00000010499.1"/>
    <property type="gene ID" value="ENSPCEG00000008335.1"/>
</dbReference>
<dbReference type="PRINTS" id="PR00846">
    <property type="entry name" value="GLHYDRLASE56"/>
</dbReference>
<keyword evidence="6" id="KW-0245">EGF-like domain</keyword>
<evidence type="ECO:0000256" key="4">
    <source>
        <dbReference type="ARBA" id="ARBA00008871"/>
    </source>
</evidence>
<dbReference type="GO" id="GO:0031410">
    <property type="term" value="C:cytoplasmic vesicle"/>
    <property type="evidence" value="ECO:0007669"/>
    <property type="project" value="TreeGrafter"/>
</dbReference>
<feature type="disulfide bond" evidence="16">
    <location>
        <begin position="368"/>
        <end position="423"/>
    </location>
</feature>
<feature type="disulfide bond" evidence="16">
    <location>
        <begin position="48"/>
        <end position="338"/>
    </location>
</feature>
<protein>
    <recommendedName>
        <fullName evidence="17">Hyaluronidase</fullName>
        <ecNumber evidence="17">3.2.1.35</ecNumber>
    </recommendedName>
</protein>
<evidence type="ECO:0000313" key="19">
    <source>
        <dbReference type="Ensembl" id="ENSPCEP00000010499.1"/>
    </source>
</evidence>
<keyword evidence="11" id="KW-0458">Lysosome</keyword>
<evidence type="ECO:0000313" key="20">
    <source>
        <dbReference type="Proteomes" id="UP000694393"/>
    </source>
</evidence>
<dbReference type="InterPro" id="IPR013785">
    <property type="entry name" value="Aldolase_TIM"/>
</dbReference>
<dbReference type="GO" id="GO:0005764">
    <property type="term" value="C:lysosome"/>
    <property type="evidence" value="ECO:0007669"/>
    <property type="project" value="UniProtKB-SubCell"/>
</dbReference>
<dbReference type="EC" id="3.2.1.35" evidence="17"/>
<evidence type="ECO:0000256" key="8">
    <source>
        <dbReference type="ARBA" id="ARBA00022801"/>
    </source>
</evidence>
<evidence type="ECO:0000256" key="6">
    <source>
        <dbReference type="ARBA" id="ARBA00022536"/>
    </source>
</evidence>
<accession>A0A8C8RW46</accession>
<dbReference type="PANTHER" id="PTHR11769">
    <property type="entry name" value="HYALURONIDASE"/>
    <property type="match status" value="1"/>
</dbReference>
<evidence type="ECO:0000256" key="15">
    <source>
        <dbReference type="PIRSR" id="PIRSR038193-2"/>
    </source>
</evidence>
<evidence type="ECO:0000256" key="11">
    <source>
        <dbReference type="ARBA" id="ARBA00023228"/>
    </source>
</evidence>
<comment type="similarity">
    <text evidence="4 13 17">Belongs to the glycosyl hydrolase 56 family.</text>
</comment>
<evidence type="ECO:0000256" key="12">
    <source>
        <dbReference type="ARBA" id="ARBA00023295"/>
    </source>
</evidence>
<name>A0A8C8RW46_9SAUR</name>
<evidence type="ECO:0000256" key="7">
    <source>
        <dbReference type="ARBA" id="ARBA00022729"/>
    </source>
</evidence>
<feature type="disulfide bond" evidence="16">
    <location>
        <begin position="425"/>
        <end position="434"/>
    </location>
</feature>
<reference evidence="19" key="2">
    <citation type="submission" date="2025-09" db="UniProtKB">
        <authorList>
            <consortium name="Ensembl"/>
        </authorList>
    </citation>
    <scope>IDENTIFICATION</scope>
</reference>
<keyword evidence="7 18" id="KW-0732">Signal</keyword>
<feature type="chain" id="PRO_5034271037" description="Hyaluronidase" evidence="18">
    <location>
        <begin position="23"/>
        <end position="441"/>
    </location>
</feature>
<evidence type="ECO:0000256" key="16">
    <source>
        <dbReference type="PIRSR" id="PIRSR038193-3"/>
    </source>
</evidence>
<dbReference type="PIRSF" id="PIRSF038193">
    <property type="entry name" value="Hyaluronidase"/>
    <property type="match status" value="1"/>
</dbReference>
<dbReference type="GO" id="GO:0004415">
    <property type="term" value="F:hyalurononglucosaminidase activity"/>
    <property type="evidence" value="ECO:0007669"/>
    <property type="project" value="UniProtKB-UniRule"/>
</dbReference>
<dbReference type="FunFam" id="3.20.20.70:FF:000065">
    <property type="entry name" value="Hyaluronidase"/>
    <property type="match status" value="1"/>
</dbReference>
<comment type="catalytic activity">
    <reaction evidence="1 17">
        <text>Random hydrolysis of (1-&gt;4)-linkages between N-acetyl-beta-D-glucosamine and D-glucuronate residues in hyaluronate.</text>
        <dbReference type="EC" id="3.2.1.35"/>
    </reaction>
</comment>